<evidence type="ECO:0000259" key="4">
    <source>
        <dbReference type="PROSITE" id="PS50887"/>
    </source>
</evidence>
<dbReference type="SUPFAM" id="SSF55073">
    <property type="entry name" value="Nucleotide cyclase"/>
    <property type="match status" value="1"/>
</dbReference>
<dbReference type="InterPro" id="IPR000160">
    <property type="entry name" value="GGDEF_dom"/>
</dbReference>
<dbReference type="NCBIfam" id="TIGR00254">
    <property type="entry name" value="GGDEF"/>
    <property type="match status" value="1"/>
</dbReference>
<feature type="transmembrane region" description="Helical" evidence="3">
    <location>
        <begin position="34"/>
        <end position="52"/>
    </location>
</feature>
<keyword evidence="3" id="KW-1133">Transmembrane helix</keyword>
<sequence length="369" mass="41638">MPFLKYIYVVFMGHIVMRQLIVESPCFQLFVRQAILAAISVHVLFLLVFVYFSIPVLIVTNIGSLLLYIIALWLLRARSFKSIAALIWIDLIGHSLISSEVLGWQSGFHFYLLLLVPMSFLYAFKSQAKRIFFIEAVLVIYLLLDYHSYGSPVMFELPSFYSMLVRYINLVIFFIGLSYQLYVYNFLLQEDESPIPESATTDQLTGLDNRCAILSRIDEIFATSPYARQPMALIIAEVDHFKSMHERYGQSISDTALIHVAQILHDSIRHNDRASRWGGGEFLLLLPGGSLTSAEQIAKRVQEKLLAAPLRKEGISLPVSLTFSVAELLPDESFDQCLIRADTALQHGKQSGGNRIELASVDFATTSPA</sequence>
<keyword evidence="3" id="KW-0812">Transmembrane</keyword>
<keyword evidence="3" id="KW-0472">Membrane</keyword>
<dbReference type="eggNOG" id="COG3706">
    <property type="taxonomic scope" value="Bacteria"/>
</dbReference>
<proteinExistence type="predicted"/>
<dbReference type="KEGG" id="tau:Tola_0190"/>
<dbReference type="SMART" id="SM00267">
    <property type="entry name" value="GGDEF"/>
    <property type="match status" value="1"/>
</dbReference>
<name>C4L821_TOLAT</name>
<dbReference type="EMBL" id="CP001616">
    <property type="protein sequence ID" value="ACQ91820.1"/>
    <property type="molecule type" value="Genomic_DNA"/>
</dbReference>
<evidence type="ECO:0000313" key="6">
    <source>
        <dbReference type="Proteomes" id="UP000009073"/>
    </source>
</evidence>
<dbReference type="PROSITE" id="PS50887">
    <property type="entry name" value="GGDEF"/>
    <property type="match status" value="1"/>
</dbReference>
<reference evidence="6" key="1">
    <citation type="submission" date="2009-05" db="EMBL/GenBank/DDBJ databases">
        <title>Complete sequence of Tolumonas auensis DSM 9187.</title>
        <authorList>
            <consortium name="US DOE Joint Genome Institute"/>
            <person name="Lucas S."/>
            <person name="Copeland A."/>
            <person name="Lapidus A."/>
            <person name="Glavina del Rio T."/>
            <person name="Tice H."/>
            <person name="Bruce D."/>
            <person name="Goodwin L."/>
            <person name="Pitluck S."/>
            <person name="Chertkov O."/>
            <person name="Brettin T."/>
            <person name="Detter J.C."/>
            <person name="Han C."/>
            <person name="Larimer F."/>
            <person name="Land M."/>
            <person name="Hauser L."/>
            <person name="Kyrpides N."/>
            <person name="Mikhailova N."/>
            <person name="Spring S."/>
            <person name="Beller H."/>
        </authorList>
    </citation>
    <scope>NUCLEOTIDE SEQUENCE [LARGE SCALE GENOMIC DNA]</scope>
    <source>
        <strain evidence="6">DSM 9187 / TA4</strain>
    </source>
</reference>
<dbReference type="Gene3D" id="3.30.70.270">
    <property type="match status" value="1"/>
</dbReference>
<accession>C4L821</accession>
<dbReference type="Proteomes" id="UP000009073">
    <property type="component" value="Chromosome"/>
</dbReference>
<dbReference type="Pfam" id="PF00990">
    <property type="entry name" value="GGDEF"/>
    <property type="match status" value="1"/>
</dbReference>
<dbReference type="HOGENOM" id="CLU_000445_11_1_6"/>
<dbReference type="GO" id="GO:0052621">
    <property type="term" value="F:diguanylate cyclase activity"/>
    <property type="evidence" value="ECO:0007669"/>
    <property type="project" value="UniProtKB-EC"/>
</dbReference>
<dbReference type="STRING" id="595494.Tola_0190"/>
<feature type="transmembrane region" description="Helical" evidence="3">
    <location>
        <begin position="167"/>
        <end position="188"/>
    </location>
</feature>
<dbReference type="EC" id="2.7.7.65" evidence="1"/>
<keyword evidence="6" id="KW-1185">Reference proteome</keyword>
<evidence type="ECO:0000256" key="3">
    <source>
        <dbReference type="SAM" id="Phobius"/>
    </source>
</evidence>
<gene>
    <name evidence="5" type="ordered locus">Tola_0190</name>
</gene>
<protein>
    <recommendedName>
        <fullName evidence="1">diguanylate cyclase</fullName>
        <ecNumber evidence="1">2.7.7.65</ecNumber>
    </recommendedName>
</protein>
<dbReference type="InterPro" id="IPR043128">
    <property type="entry name" value="Rev_trsase/Diguanyl_cyclase"/>
</dbReference>
<evidence type="ECO:0000313" key="5">
    <source>
        <dbReference type="EMBL" id="ACQ91820.1"/>
    </source>
</evidence>
<feature type="transmembrane region" description="Helical" evidence="3">
    <location>
        <begin position="108"/>
        <end position="124"/>
    </location>
</feature>
<dbReference type="RefSeq" id="WP_012728419.1">
    <property type="nucleotide sequence ID" value="NC_012691.1"/>
</dbReference>
<dbReference type="OrthoDB" id="5800589at2"/>
<feature type="domain" description="GGDEF" evidence="4">
    <location>
        <begin position="229"/>
        <end position="361"/>
    </location>
</feature>
<comment type="catalytic activity">
    <reaction evidence="2">
        <text>2 GTP = 3',3'-c-di-GMP + 2 diphosphate</text>
        <dbReference type="Rhea" id="RHEA:24898"/>
        <dbReference type="ChEBI" id="CHEBI:33019"/>
        <dbReference type="ChEBI" id="CHEBI:37565"/>
        <dbReference type="ChEBI" id="CHEBI:58805"/>
        <dbReference type="EC" id="2.7.7.65"/>
    </reaction>
</comment>
<dbReference type="PANTHER" id="PTHR45138:SF9">
    <property type="entry name" value="DIGUANYLATE CYCLASE DGCM-RELATED"/>
    <property type="match status" value="1"/>
</dbReference>
<organism evidence="5 6">
    <name type="scientific">Tolumonas auensis (strain DSM 9187 / NBRC 110442 / TA 4)</name>
    <dbReference type="NCBI Taxonomy" id="595494"/>
    <lineage>
        <taxon>Bacteria</taxon>
        <taxon>Pseudomonadati</taxon>
        <taxon>Pseudomonadota</taxon>
        <taxon>Gammaproteobacteria</taxon>
        <taxon>Aeromonadales</taxon>
        <taxon>Aeromonadaceae</taxon>
        <taxon>Tolumonas</taxon>
    </lineage>
</organism>
<dbReference type="InterPro" id="IPR050469">
    <property type="entry name" value="Diguanylate_Cyclase"/>
</dbReference>
<reference evidence="5 6" key="2">
    <citation type="journal article" date="2011" name="Stand. Genomic Sci.">
        <title>Complete genome sequence of Tolumonas auensis type strain (TA 4).</title>
        <authorList>
            <person name="Chertkov O."/>
            <person name="Copeland A."/>
            <person name="Lucas S."/>
            <person name="Lapidus A."/>
            <person name="Berry K.W."/>
            <person name="Detter J.C."/>
            <person name="Del Rio T.G."/>
            <person name="Hammon N."/>
            <person name="Dalin E."/>
            <person name="Tice H."/>
            <person name="Pitluck S."/>
            <person name="Richardson P."/>
            <person name="Bruce D."/>
            <person name="Goodwin L."/>
            <person name="Han C."/>
            <person name="Tapia R."/>
            <person name="Saunders E."/>
            <person name="Schmutz J."/>
            <person name="Brettin T."/>
            <person name="Larimer F."/>
            <person name="Land M."/>
            <person name="Hauser L."/>
            <person name="Spring S."/>
            <person name="Rohde M."/>
            <person name="Kyrpides N.C."/>
            <person name="Ivanova N."/>
            <person name="Goker M."/>
            <person name="Beller H.R."/>
            <person name="Klenk H.P."/>
            <person name="Woyke T."/>
        </authorList>
    </citation>
    <scope>NUCLEOTIDE SEQUENCE [LARGE SCALE GENOMIC DNA]</scope>
    <source>
        <strain evidence="6">DSM 9187 / TA4</strain>
    </source>
</reference>
<feature type="transmembrane region" description="Helical" evidence="3">
    <location>
        <begin position="131"/>
        <end position="147"/>
    </location>
</feature>
<dbReference type="AlphaFoldDB" id="C4L821"/>
<feature type="transmembrane region" description="Helical" evidence="3">
    <location>
        <begin position="58"/>
        <end position="75"/>
    </location>
</feature>
<evidence type="ECO:0000256" key="2">
    <source>
        <dbReference type="ARBA" id="ARBA00034247"/>
    </source>
</evidence>
<dbReference type="PANTHER" id="PTHR45138">
    <property type="entry name" value="REGULATORY COMPONENTS OF SENSORY TRANSDUCTION SYSTEM"/>
    <property type="match status" value="1"/>
</dbReference>
<dbReference type="CDD" id="cd01949">
    <property type="entry name" value="GGDEF"/>
    <property type="match status" value="1"/>
</dbReference>
<evidence type="ECO:0000256" key="1">
    <source>
        <dbReference type="ARBA" id="ARBA00012528"/>
    </source>
</evidence>
<dbReference type="InterPro" id="IPR029787">
    <property type="entry name" value="Nucleotide_cyclase"/>
</dbReference>